<feature type="compositionally biased region" description="Pro residues" evidence="1">
    <location>
        <begin position="24"/>
        <end position="52"/>
    </location>
</feature>
<proteinExistence type="predicted"/>
<keyword evidence="2" id="KW-1133">Transmembrane helix</keyword>
<comment type="caution">
    <text evidence="3">The sequence shown here is derived from an EMBL/GenBank/DDBJ whole genome shotgun (WGS) entry which is preliminary data.</text>
</comment>
<feature type="region of interest" description="Disordered" evidence="1">
    <location>
        <begin position="1"/>
        <end position="179"/>
    </location>
</feature>
<evidence type="ECO:0000313" key="3">
    <source>
        <dbReference type="EMBL" id="MFC4833231.1"/>
    </source>
</evidence>
<evidence type="ECO:0000256" key="1">
    <source>
        <dbReference type="SAM" id="MobiDB-lite"/>
    </source>
</evidence>
<accession>A0ABV9RG95</accession>
<organism evidence="3 4">
    <name type="scientific">Actinomycetospora chibensis</name>
    <dbReference type="NCBI Taxonomy" id="663606"/>
    <lineage>
        <taxon>Bacteria</taxon>
        <taxon>Bacillati</taxon>
        <taxon>Actinomycetota</taxon>
        <taxon>Actinomycetes</taxon>
        <taxon>Pseudonocardiales</taxon>
        <taxon>Pseudonocardiaceae</taxon>
        <taxon>Actinomycetospora</taxon>
    </lineage>
</organism>
<reference evidence="4" key="1">
    <citation type="journal article" date="2019" name="Int. J. Syst. Evol. Microbiol.">
        <title>The Global Catalogue of Microorganisms (GCM) 10K type strain sequencing project: providing services to taxonomists for standard genome sequencing and annotation.</title>
        <authorList>
            <consortium name="The Broad Institute Genomics Platform"/>
            <consortium name="The Broad Institute Genome Sequencing Center for Infectious Disease"/>
            <person name="Wu L."/>
            <person name="Ma J."/>
        </authorList>
    </citation>
    <scope>NUCLEOTIDE SEQUENCE [LARGE SCALE GENOMIC DNA]</scope>
    <source>
        <strain evidence="4">CCUG 50347</strain>
    </source>
</reference>
<keyword evidence="2" id="KW-0812">Transmembrane</keyword>
<dbReference type="Proteomes" id="UP001595909">
    <property type="component" value="Unassembled WGS sequence"/>
</dbReference>
<feature type="compositionally biased region" description="Basic and acidic residues" evidence="1">
    <location>
        <begin position="62"/>
        <end position="71"/>
    </location>
</feature>
<keyword evidence="2" id="KW-0472">Membrane</keyword>
<keyword evidence="4" id="KW-1185">Reference proteome</keyword>
<name>A0ABV9RG95_9PSEU</name>
<gene>
    <name evidence="3" type="ORF">ACFPEL_12520</name>
</gene>
<feature type="transmembrane region" description="Helical" evidence="2">
    <location>
        <begin position="199"/>
        <end position="220"/>
    </location>
</feature>
<evidence type="ECO:0000313" key="4">
    <source>
        <dbReference type="Proteomes" id="UP001595909"/>
    </source>
</evidence>
<dbReference type="RefSeq" id="WP_345332572.1">
    <property type="nucleotide sequence ID" value="NZ_BAABHN010000023.1"/>
</dbReference>
<dbReference type="EMBL" id="JBHSIM010000023">
    <property type="protein sequence ID" value="MFC4833231.1"/>
    <property type="molecule type" value="Genomic_DNA"/>
</dbReference>
<evidence type="ECO:0000256" key="2">
    <source>
        <dbReference type="SAM" id="Phobius"/>
    </source>
</evidence>
<protein>
    <submittedName>
        <fullName evidence="3">Uncharacterized protein</fullName>
    </submittedName>
</protein>
<sequence length="221" mass="22437">MPTRTEEQDGGTSAPSVADAPRGIPVPGPSADAPPLPGTPAAPPALRPPPPPVDEDEDDADDATRTDERPLPPDPFPPPFRWSTEGTDGHASPDTTQVVRDAAGPAADRTQVVPRGPEPEATQVVRRSSVPPRGVPPRAAPPAPERTQFVPGSVTARSAGGGVARPEETAPPWAAGAARSEGLPGRELFARGPGPRAGAILGTAAVVLLVLVVLVASIALS</sequence>
<feature type="compositionally biased region" description="Pro residues" evidence="1">
    <location>
        <begin position="133"/>
        <end position="144"/>
    </location>
</feature>